<feature type="region of interest" description="Disordered" evidence="1">
    <location>
        <begin position="1"/>
        <end position="34"/>
    </location>
</feature>
<feature type="compositionally biased region" description="Gly residues" evidence="1">
    <location>
        <begin position="94"/>
        <end position="103"/>
    </location>
</feature>
<feature type="compositionally biased region" description="Pro residues" evidence="1">
    <location>
        <begin position="54"/>
        <end position="63"/>
    </location>
</feature>
<protein>
    <submittedName>
        <fullName evidence="2">Uncharacterized protein</fullName>
    </submittedName>
</protein>
<dbReference type="EMBL" id="AP005195">
    <property type="protein sequence ID" value="BAD31161.1"/>
    <property type="molecule type" value="Genomic_DNA"/>
</dbReference>
<feature type="compositionally biased region" description="Basic and acidic residues" evidence="1">
    <location>
        <begin position="80"/>
        <end position="93"/>
    </location>
</feature>
<evidence type="ECO:0000313" key="4">
    <source>
        <dbReference type="Proteomes" id="UP000000763"/>
    </source>
</evidence>
<reference evidence="4" key="4">
    <citation type="journal article" date="2008" name="Nucleic Acids Res.">
        <title>The rice annotation project database (RAP-DB): 2008 update.</title>
        <authorList>
            <consortium name="The rice annotation project (RAP)"/>
        </authorList>
    </citation>
    <scope>GENOME REANNOTATION</scope>
    <source>
        <strain evidence="4">cv. Nipponbare</strain>
    </source>
</reference>
<evidence type="ECO:0000313" key="3">
    <source>
        <dbReference type="EMBL" id="BAD31161.1"/>
    </source>
</evidence>
<dbReference type="AlphaFoldDB" id="Q6ZF51"/>
<reference evidence="4" key="3">
    <citation type="journal article" date="2005" name="Nature">
        <title>The map-based sequence of the rice genome.</title>
        <authorList>
            <consortium name="International rice genome sequencing project (IRGSP)"/>
            <person name="Matsumoto T."/>
            <person name="Wu J."/>
            <person name="Kanamori H."/>
            <person name="Katayose Y."/>
            <person name="Fujisawa M."/>
            <person name="Namiki N."/>
            <person name="Mizuno H."/>
            <person name="Yamamoto K."/>
            <person name="Antonio B.A."/>
            <person name="Baba T."/>
            <person name="Sakata K."/>
            <person name="Nagamura Y."/>
            <person name="Aoki H."/>
            <person name="Arikawa K."/>
            <person name="Arita K."/>
            <person name="Bito T."/>
            <person name="Chiden Y."/>
            <person name="Fujitsuka N."/>
            <person name="Fukunaka R."/>
            <person name="Hamada M."/>
            <person name="Harada C."/>
            <person name="Hayashi A."/>
            <person name="Hijishita S."/>
            <person name="Honda M."/>
            <person name="Hosokawa S."/>
            <person name="Ichikawa Y."/>
            <person name="Idonuma A."/>
            <person name="Iijima M."/>
            <person name="Ikeda M."/>
            <person name="Ikeno M."/>
            <person name="Ito K."/>
            <person name="Ito S."/>
            <person name="Ito T."/>
            <person name="Ito Y."/>
            <person name="Ito Y."/>
            <person name="Iwabuchi A."/>
            <person name="Kamiya K."/>
            <person name="Karasawa W."/>
            <person name="Kurita K."/>
            <person name="Katagiri S."/>
            <person name="Kikuta A."/>
            <person name="Kobayashi H."/>
            <person name="Kobayashi N."/>
            <person name="Machita K."/>
            <person name="Maehara T."/>
            <person name="Masukawa M."/>
            <person name="Mizubayashi T."/>
            <person name="Mukai Y."/>
            <person name="Nagasaki H."/>
            <person name="Nagata Y."/>
            <person name="Naito S."/>
            <person name="Nakashima M."/>
            <person name="Nakama Y."/>
            <person name="Nakamichi Y."/>
            <person name="Nakamura M."/>
            <person name="Meguro A."/>
            <person name="Negishi M."/>
            <person name="Ohta I."/>
            <person name="Ohta T."/>
            <person name="Okamoto M."/>
            <person name="Ono N."/>
            <person name="Saji S."/>
            <person name="Sakaguchi M."/>
            <person name="Sakai K."/>
            <person name="Shibata M."/>
            <person name="Shimokawa T."/>
            <person name="Song J."/>
            <person name="Takazaki Y."/>
            <person name="Terasawa K."/>
            <person name="Tsugane M."/>
            <person name="Tsuji K."/>
            <person name="Ueda S."/>
            <person name="Waki K."/>
            <person name="Yamagata H."/>
            <person name="Yamamoto M."/>
            <person name="Yamamoto S."/>
            <person name="Yamane H."/>
            <person name="Yoshiki S."/>
            <person name="Yoshihara R."/>
            <person name="Yukawa K."/>
            <person name="Zhong H."/>
            <person name="Yano M."/>
            <person name="Yuan Q."/>
            <person name="Ouyang S."/>
            <person name="Liu J."/>
            <person name="Jones K.M."/>
            <person name="Gansberger K."/>
            <person name="Moffat K."/>
            <person name="Hill J."/>
            <person name="Bera J."/>
            <person name="Fadrosh D."/>
            <person name="Jin S."/>
            <person name="Johri S."/>
            <person name="Kim M."/>
            <person name="Overton L."/>
            <person name="Reardon M."/>
            <person name="Tsitrin T."/>
            <person name="Vuong H."/>
            <person name="Weaver B."/>
            <person name="Ciecko A."/>
            <person name="Tallon L."/>
            <person name="Jackson J."/>
            <person name="Pai G."/>
            <person name="Aken S.V."/>
            <person name="Utterback T."/>
            <person name="Reidmuller S."/>
            <person name="Feldblyum T."/>
            <person name="Hsiao J."/>
            <person name="Zismann V."/>
            <person name="Iobst S."/>
            <person name="de Vazeille A.R."/>
            <person name="Buell C.R."/>
            <person name="Ying K."/>
            <person name="Li Y."/>
            <person name="Lu T."/>
            <person name="Huang Y."/>
            <person name="Zhao Q."/>
            <person name="Feng Q."/>
            <person name="Zhang L."/>
            <person name="Zhu J."/>
            <person name="Weng Q."/>
            <person name="Mu J."/>
            <person name="Lu Y."/>
            <person name="Fan D."/>
            <person name="Liu Y."/>
            <person name="Guan J."/>
            <person name="Zhang Y."/>
            <person name="Yu S."/>
            <person name="Liu X."/>
            <person name="Zhang Y."/>
            <person name="Hong G."/>
            <person name="Han B."/>
            <person name="Choisne N."/>
            <person name="Demange N."/>
            <person name="Orjeda G."/>
            <person name="Samain S."/>
            <person name="Cattolico L."/>
            <person name="Pelletier E."/>
            <person name="Couloux A."/>
            <person name="Segurens B."/>
            <person name="Wincker P."/>
            <person name="D'Hont A."/>
            <person name="Scarpelli C."/>
            <person name="Weissenbach J."/>
            <person name="Salanoubat M."/>
            <person name="Quetier F."/>
            <person name="Yu Y."/>
            <person name="Kim H.R."/>
            <person name="Rambo T."/>
            <person name="Currie J."/>
            <person name="Collura K."/>
            <person name="Luo M."/>
            <person name="Yang T."/>
            <person name="Ammiraju J.S.S."/>
            <person name="Engler F."/>
            <person name="Soderlund C."/>
            <person name="Wing R.A."/>
            <person name="Palmer L.E."/>
            <person name="de la Bastide M."/>
            <person name="Spiegel L."/>
            <person name="Nascimento L."/>
            <person name="Zutavern T."/>
            <person name="O'Shaughnessy A."/>
            <person name="Dike S."/>
            <person name="Dedhia N."/>
            <person name="Preston R."/>
            <person name="Balija V."/>
            <person name="McCombie W.R."/>
            <person name="Chow T."/>
            <person name="Chen H."/>
            <person name="Chung M."/>
            <person name="Chen C."/>
            <person name="Shaw J."/>
            <person name="Wu H."/>
            <person name="Hsiao K."/>
            <person name="Chao Y."/>
            <person name="Chu M."/>
            <person name="Cheng C."/>
            <person name="Hour A."/>
            <person name="Lee P."/>
            <person name="Lin S."/>
            <person name="Lin Y."/>
            <person name="Liou J."/>
            <person name="Liu S."/>
            <person name="Hsing Y."/>
            <person name="Raghuvanshi S."/>
            <person name="Mohanty A."/>
            <person name="Bharti A.K."/>
            <person name="Gaur A."/>
            <person name="Gupta V."/>
            <person name="Kumar D."/>
            <person name="Ravi V."/>
            <person name="Vij S."/>
            <person name="Kapur A."/>
            <person name="Khurana P."/>
            <person name="Khurana P."/>
            <person name="Khurana J.P."/>
            <person name="Tyagi A.K."/>
            <person name="Gaikwad K."/>
            <person name="Singh A."/>
            <person name="Dalal V."/>
            <person name="Srivastava S."/>
            <person name="Dixit A."/>
            <person name="Pal A.K."/>
            <person name="Ghazi I.A."/>
            <person name="Yadav M."/>
            <person name="Pandit A."/>
            <person name="Bhargava A."/>
            <person name="Sureshbabu K."/>
            <person name="Batra K."/>
            <person name="Sharma T.R."/>
            <person name="Mohapatra T."/>
            <person name="Singh N.K."/>
            <person name="Messing J."/>
            <person name="Nelson A.B."/>
            <person name="Fuks G."/>
            <person name="Kavchok S."/>
            <person name="Keizer G."/>
            <person name="Linton E."/>
            <person name="Llaca V."/>
            <person name="Song R."/>
            <person name="Tanyolac B."/>
            <person name="Young S."/>
            <person name="Ho-Il K."/>
            <person name="Hahn J.H."/>
            <person name="Sangsakoo G."/>
            <person name="Vanavichit A."/>
            <person name="de Mattos Luiz.A.T."/>
            <person name="Zimmer P.D."/>
            <person name="Malone G."/>
            <person name="Dellagostin O."/>
            <person name="de Oliveira A.C."/>
            <person name="Bevan M."/>
            <person name="Bancroft I."/>
            <person name="Minx P."/>
            <person name="Cordum H."/>
            <person name="Wilson R."/>
            <person name="Cheng Z."/>
            <person name="Jin W."/>
            <person name="Jiang J."/>
            <person name="Leong S.A."/>
            <person name="Iwama H."/>
            <person name="Gojobori T."/>
            <person name="Itoh T."/>
            <person name="Niimura Y."/>
            <person name="Fujii Y."/>
            <person name="Habara T."/>
            <person name="Sakai H."/>
            <person name="Sato Y."/>
            <person name="Wilson G."/>
            <person name="Kumar K."/>
            <person name="McCouch S."/>
            <person name="Juretic N."/>
            <person name="Hoen D."/>
            <person name="Wright S."/>
            <person name="Bruskiewich R."/>
            <person name="Bureau T."/>
            <person name="Miyao A."/>
            <person name="Hirochika H."/>
            <person name="Nishikawa T."/>
            <person name="Kadowaki K."/>
            <person name="Sugiura M."/>
            <person name="Burr B."/>
            <person name="Sasaki T."/>
        </authorList>
    </citation>
    <scope>NUCLEOTIDE SEQUENCE [LARGE SCALE GENOMIC DNA]</scope>
    <source>
        <strain evidence="4">cv. Nipponbare</strain>
    </source>
</reference>
<gene>
    <name evidence="2" type="ORF">P0406F06.11</name>
    <name evidence="3" type="ORF">P0567H04.45</name>
</gene>
<feature type="region of interest" description="Disordered" evidence="1">
    <location>
        <begin position="47"/>
        <end position="103"/>
    </location>
</feature>
<organism evidence="2 4">
    <name type="scientific">Oryza sativa subsp. japonica</name>
    <name type="common">Rice</name>
    <dbReference type="NCBI Taxonomy" id="39947"/>
    <lineage>
        <taxon>Eukaryota</taxon>
        <taxon>Viridiplantae</taxon>
        <taxon>Streptophyta</taxon>
        <taxon>Embryophyta</taxon>
        <taxon>Tracheophyta</taxon>
        <taxon>Spermatophyta</taxon>
        <taxon>Magnoliopsida</taxon>
        <taxon>Liliopsida</taxon>
        <taxon>Poales</taxon>
        <taxon>Poaceae</taxon>
        <taxon>BOP clade</taxon>
        <taxon>Oryzoideae</taxon>
        <taxon>Oryzeae</taxon>
        <taxon>Oryzinae</taxon>
        <taxon>Oryza</taxon>
        <taxon>Oryza sativa</taxon>
    </lineage>
</organism>
<sequence>MSVGGWGAAVAAGKGDGVDGGDVEEVGDEDGGGVERLSVIGEVVGRCRHHHHQTPPPPPPPLSPAADAVVSASGGAGTGHADDRRPANRERRPVGGGGEGGGCGGGSPLAVGMVVCGVGVGVPRARSSRRDPLLLVDVVVPHFPTGSRRGAVADVLLLLRRRIDGASMARPALKLALPAMPPTRLTSASATALVDGVVGVVADRPSAKAVKVALHVLYRLCPWSQNRVKAVDAGAVSALLRGGAHGAGGTPDGARGGGVCGDTAVRRGHRERRAHVARHGEALGDAGGAVGGAGRRLRRADEGEGVVARLPPPPLPIR</sequence>
<evidence type="ECO:0000256" key="1">
    <source>
        <dbReference type="SAM" id="MobiDB-lite"/>
    </source>
</evidence>
<proteinExistence type="predicted"/>
<accession>Q6ZF51</accession>
<feature type="compositionally biased region" description="Gly residues" evidence="1">
    <location>
        <begin position="285"/>
        <end position="294"/>
    </location>
</feature>
<dbReference type="Proteomes" id="UP000000763">
    <property type="component" value="Chromosome 7"/>
</dbReference>
<dbReference type="EMBL" id="AP004270">
    <property type="protein sequence ID" value="BAC83378.1"/>
    <property type="molecule type" value="Genomic_DNA"/>
</dbReference>
<feature type="compositionally biased region" description="Acidic residues" evidence="1">
    <location>
        <begin position="19"/>
        <end position="32"/>
    </location>
</feature>
<reference evidence="3" key="2">
    <citation type="submission" date="2002-05" db="EMBL/GenBank/DDBJ databases">
        <title>Oryza sativa nipponbare(GA3) genomic DNA, chromosome 7, PAC clone:P0567H04.</title>
        <authorList>
            <person name="Sasaki T."/>
            <person name="Matsumoto T."/>
            <person name="Katayose Y."/>
        </authorList>
    </citation>
    <scope>NUCLEOTIDE SEQUENCE</scope>
</reference>
<reference evidence="2" key="1">
    <citation type="submission" date="2001-10" db="EMBL/GenBank/DDBJ databases">
        <title>Oryza sativa nipponbare(GA3) genomic DNA, chromosome 7, PAC clone:P0406F06.</title>
        <authorList>
            <person name="Sasaki T."/>
            <person name="Matsumoto T."/>
            <person name="Yamamoto K."/>
        </authorList>
    </citation>
    <scope>NUCLEOTIDE SEQUENCE</scope>
</reference>
<name>Q6ZF51_ORYSJ</name>
<feature type="region of interest" description="Disordered" evidence="1">
    <location>
        <begin position="283"/>
        <end position="318"/>
    </location>
</feature>
<feature type="compositionally biased region" description="Low complexity" evidence="1">
    <location>
        <begin position="64"/>
        <end position="73"/>
    </location>
</feature>
<evidence type="ECO:0000313" key="2">
    <source>
        <dbReference type="EMBL" id="BAC83378.1"/>
    </source>
</evidence>